<organism evidence="1 2">
    <name type="scientific">Trichothecium roseum</name>
    <dbReference type="NCBI Taxonomy" id="47278"/>
    <lineage>
        <taxon>Eukaryota</taxon>
        <taxon>Fungi</taxon>
        <taxon>Dikarya</taxon>
        <taxon>Ascomycota</taxon>
        <taxon>Pezizomycotina</taxon>
        <taxon>Sordariomycetes</taxon>
        <taxon>Hypocreomycetidae</taxon>
        <taxon>Hypocreales</taxon>
        <taxon>Hypocreales incertae sedis</taxon>
        <taxon>Trichothecium</taxon>
    </lineage>
</organism>
<name>A0ACC0UXH5_9HYPO</name>
<proteinExistence type="predicted"/>
<accession>A0ACC0UXH5</accession>
<protein>
    <submittedName>
        <fullName evidence="1">Uncharacterized protein</fullName>
    </submittedName>
</protein>
<keyword evidence="2" id="KW-1185">Reference proteome</keyword>
<dbReference type="EMBL" id="CM047944">
    <property type="protein sequence ID" value="KAI9898838.1"/>
    <property type="molecule type" value="Genomic_DNA"/>
</dbReference>
<evidence type="ECO:0000313" key="1">
    <source>
        <dbReference type="EMBL" id="KAI9898838.1"/>
    </source>
</evidence>
<comment type="caution">
    <text evidence="1">The sequence shown here is derived from an EMBL/GenBank/DDBJ whole genome shotgun (WGS) entry which is preliminary data.</text>
</comment>
<reference evidence="1" key="1">
    <citation type="submission" date="2022-10" db="EMBL/GenBank/DDBJ databases">
        <title>Complete Genome of Trichothecium roseum strain YXFP-22015, a Plant Pathogen Isolated from Citrus.</title>
        <authorList>
            <person name="Wang Y."/>
            <person name="Zhu L."/>
        </authorList>
    </citation>
    <scope>NUCLEOTIDE SEQUENCE</scope>
    <source>
        <strain evidence="1">YXFP-22015</strain>
    </source>
</reference>
<sequence>MGATTTTTIRGLAAATVLAFARLGAAAATNGEPGATHLEAPAIRSFFYAGGGYADDGAGGHVFRDQMYVEHLRPPGHPGKSVKDTPVVLIHGQAQTGTNFLNKPDGERGWASHLVEDGYEVYIVDQTLRSRSAWQPGYGADSPSTYSAELIQQRFTAPRDYNLWPQASNHTQWPGTGIMGDAVFDSFYSSNVQFIGNDTLQQVTMQHAGAALLDRIGKPAIVLGHSQGGIMPLIIADARPELIKALVLLEPTGPPFRDAVFGSDPARKWGLTDIPLTYDPEVSNPEEELVQKVYPAEGENLVDCVLQAEDPAPRRLANLAGLPILVVTAEASYHAPYDYCTARFLAQAGCGQTEHVRLGEAGIHGNGHLFFMEKNSDGIYRDVLRRWMDKVK</sequence>
<gene>
    <name evidence="1" type="ORF">N3K66_005299</name>
</gene>
<evidence type="ECO:0000313" key="2">
    <source>
        <dbReference type="Proteomes" id="UP001163324"/>
    </source>
</evidence>
<dbReference type="Proteomes" id="UP001163324">
    <property type="component" value="Chromosome 5"/>
</dbReference>